<organism evidence="1 2">
    <name type="scientific">Carex littledalei</name>
    <dbReference type="NCBI Taxonomy" id="544730"/>
    <lineage>
        <taxon>Eukaryota</taxon>
        <taxon>Viridiplantae</taxon>
        <taxon>Streptophyta</taxon>
        <taxon>Embryophyta</taxon>
        <taxon>Tracheophyta</taxon>
        <taxon>Spermatophyta</taxon>
        <taxon>Magnoliopsida</taxon>
        <taxon>Liliopsida</taxon>
        <taxon>Poales</taxon>
        <taxon>Cyperaceae</taxon>
        <taxon>Cyperoideae</taxon>
        <taxon>Cariceae</taxon>
        <taxon>Carex</taxon>
        <taxon>Carex subgen. Euthyceras</taxon>
    </lineage>
</organism>
<dbReference type="EMBL" id="SWLB01000013">
    <property type="protein sequence ID" value="KAF3330577.1"/>
    <property type="molecule type" value="Genomic_DNA"/>
</dbReference>
<accession>A0A833R1I5</accession>
<sequence>MNRTQIGILEQSNKVRLRHLLQRRYGGALEPQIRLEILHDFSDEPLKWELPDQKLNAFLVLPDLTKSNCVWLETVRLLDAAGCRSRFAGRLGGELLAGSLRWT</sequence>
<gene>
    <name evidence="1" type="ORF">FCM35_KLT03931</name>
</gene>
<comment type="caution">
    <text evidence="1">The sequence shown here is derived from an EMBL/GenBank/DDBJ whole genome shotgun (WGS) entry which is preliminary data.</text>
</comment>
<dbReference type="OrthoDB" id="1724443at2759"/>
<keyword evidence="2" id="KW-1185">Reference proteome</keyword>
<protein>
    <submittedName>
        <fullName evidence="1">Uncharacterized protein</fullName>
    </submittedName>
</protein>
<evidence type="ECO:0000313" key="2">
    <source>
        <dbReference type="Proteomes" id="UP000623129"/>
    </source>
</evidence>
<dbReference type="AlphaFoldDB" id="A0A833R1I5"/>
<reference evidence="1" key="1">
    <citation type="submission" date="2020-01" db="EMBL/GenBank/DDBJ databases">
        <title>Genome sequence of Kobresia littledalei, the first chromosome-level genome in the family Cyperaceae.</title>
        <authorList>
            <person name="Qu G."/>
        </authorList>
    </citation>
    <scope>NUCLEOTIDE SEQUENCE</scope>
    <source>
        <strain evidence="1">C.B.Clarke</strain>
        <tissue evidence="1">Leaf</tissue>
    </source>
</reference>
<name>A0A833R1I5_9POAL</name>
<dbReference type="Proteomes" id="UP000623129">
    <property type="component" value="Unassembled WGS sequence"/>
</dbReference>
<evidence type="ECO:0000313" key="1">
    <source>
        <dbReference type="EMBL" id="KAF3330577.1"/>
    </source>
</evidence>
<proteinExistence type="predicted"/>